<organism evidence="7 8">
    <name type="scientific">Bacillus cereus</name>
    <dbReference type="NCBI Taxonomy" id="1396"/>
    <lineage>
        <taxon>Bacteria</taxon>
        <taxon>Bacillati</taxon>
        <taxon>Bacillota</taxon>
        <taxon>Bacilli</taxon>
        <taxon>Bacillales</taxon>
        <taxon>Bacillaceae</taxon>
        <taxon>Bacillus</taxon>
        <taxon>Bacillus cereus group</taxon>
    </lineage>
</organism>
<dbReference type="EMBL" id="NTZF01000013">
    <property type="protein sequence ID" value="PES94572.1"/>
    <property type="molecule type" value="Genomic_DNA"/>
</dbReference>
<dbReference type="Pfam" id="PF07690">
    <property type="entry name" value="MFS_1"/>
    <property type="match status" value="1"/>
</dbReference>
<keyword evidence="2" id="KW-0813">Transport</keyword>
<evidence type="ECO:0000313" key="8">
    <source>
        <dbReference type="Proteomes" id="UP000220900"/>
    </source>
</evidence>
<dbReference type="SUPFAM" id="SSF103473">
    <property type="entry name" value="MFS general substrate transporter"/>
    <property type="match status" value="1"/>
</dbReference>
<dbReference type="Gene3D" id="1.20.1250.20">
    <property type="entry name" value="MFS general substrate transporter like domains"/>
    <property type="match status" value="2"/>
</dbReference>
<evidence type="ECO:0000259" key="6">
    <source>
        <dbReference type="PROSITE" id="PS50850"/>
    </source>
</evidence>
<dbReference type="GO" id="GO:0022857">
    <property type="term" value="F:transmembrane transporter activity"/>
    <property type="evidence" value="ECO:0007669"/>
    <property type="project" value="InterPro"/>
</dbReference>
<dbReference type="GO" id="GO:0005886">
    <property type="term" value="C:plasma membrane"/>
    <property type="evidence" value="ECO:0007669"/>
    <property type="project" value="UniProtKB-SubCell"/>
</dbReference>
<dbReference type="PROSITE" id="PS50850">
    <property type="entry name" value="MFS"/>
    <property type="match status" value="1"/>
</dbReference>
<evidence type="ECO:0000256" key="1">
    <source>
        <dbReference type="ARBA" id="ARBA00004651"/>
    </source>
</evidence>
<dbReference type="PANTHER" id="PTHR23527:SF1">
    <property type="entry name" value="BLL3282 PROTEIN"/>
    <property type="match status" value="1"/>
</dbReference>
<feature type="domain" description="Major facilitator superfamily (MFS) profile" evidence="6">
    <location>
        <begin position="9"/>
        <end position="397"/>
    </location>
</feature>
<keyword evidence="5" id="KW-0472">Membrane</keyword>
<evidence type="ECO:0000313" key="7">
    <source>
        <dbReference type="EMBL" id="PES94572.1"/>
    </source>
</evidence>
<evidence type="ECO:0000256" key="2">
    <source>
        <dbReference type="ARBA" id="ARBA00022448"/>
    </source>
</evidence>
<reference evidence="7 8" key="1">
    <citation type="submission" date="2017-09" db="EMBL/GenBank/DDBJ databases">
        <title>Large-scale bioinformatics analysis of Bacillus genomes uncovers conserved roles of natural products in bacterial physiology.</title>
        <authorList>
            <consortium name="Agbiome Team Llc"/>
            <person name="Bleich R.M."/>
            <person name="Grubbs K.J."/>
            <person name="Santa Maria K.C."/>
            <person name="Allen S.E."/>
            <person name="Farag S."/>
            <person name="Shank E.A."/>
            <person name="Bowers A."/>
        </authorList>
    </citation>
    <scope>NUCLEOTIDE SEQUENCE [LARGE SCALE GENOMIC DNA]</scope>
    <source>
        <strain evidence="7 8">AFS002368</strain>
    </source>
</reference>
<evidence type="ECO:0000256" key="5">
    <source>
        <dbReference type="ARBA" id="ARBA00023136"/>
    </source>
</evidence>
<dbReference type="InterPro" id="IPR036259">
    <property type="entry name" value="MFS_trans_sf"/>
</dbReference>
<keyword evidence="4" id="KW-1133">Transmembrane helix</keyword>
<dbReference type="PANTHER" id="PTHR23527">
    <property type="entry name" value="BLL3282 PROTEIN"/>
    <property type="match status" value="1"/>
</dbReference>
<dbReference type="Proteomes" id="UP000220900">
    <property type="component" value="Unassembled WGS sequence"/>
</dbReference>
<dbReference type="InterPro" id="IPR020846">
    <property type="entry name" value="MFS_dom"/>
</dbReference>
<comment type="subcellular location">
    <subcellularLocation>
        <location evidence="1">Cell membrane</location>
        <topology evidence="1">Multi-pass membrane protein</topology>
    </subcellularLocation>
</comment>
<dbReference type="InterPro" id="IPR011701">
    <property type="entry name" value="MFS"/>
</dbReference>
<keyword evidence="3" id="KW-0812">Transmembrane</keyword>
<protein>
    <submittedName>
        <fullName evidence="7">MFS transporter</fullName>
    </submittedName>
</protein>
<evidence type="ECO:0000256" key="3">
    <source>
        <dbReference type="ARBA" id="ARBA00022692"/>
    </source>
</evidence>
<proteinExistence type="predicted"/>
<evidence type="ECO:0000256" key="4">
    <source>
        <dbReference type="ARBA" id="ARBA00022989"/>
    </source>
</evidence>
<accession>A0A2A8LMZ3</accession>
<sequence>MNTYYKWLIVLVATLSQTAATFVTYGMGPIATFYQIEWNLTPLQTGFIVSAVNIGPMCSMLVFGYLMDKKGEKQIIGWGTILLGVSALTLVFVNNYMVLLLLLLWVGIWYGSAQTGGSTAIVKWFPNKHRGLALGIRQTGIPLGGALASVILSFTYYHFNLSVTHVVQGGVAIIGGLLFLLFYSEPERTCATESTTVSFKQKMNTIKNNKELYPMYIVGVVMMSLQMIIIAHFMSYLHQEGSYSLTEAGKYLSLVLIGGMVGRVVIAWMSDQFFENYRERLLLIVMVVTVIFTVILPLIIHIENKIFMLLFSFLLGVVAIGWYSIFIACVTEQSDPGYIGLTVSSALTLNQLFIVIAPTLFGLLVNILDSYQLALQIVGIAVALGAINLYRAKKIVWSKGHRKGAIVERHR</sequence>
<comment type="caution">
    <text evidence="7">The sequence shown here is derived from an EMBL/GenBank/DDBJ whole genome shotgun (WGS) entry which is preliminary data.</text>
</comment>
<dbReference type="RefSeq" id="WP_098268433.1">
    <property type="nucleotide sequence ID" value="NZ_JAVIVZ010000024.1"/>
</dbReference>
<name>A0A2A8LMZ3_BACCE</name>
<dbReference type="InterPro" id="IPR052952">
    <property type="entry name" value="MFS-Transporter"/>
</dbReference>
<gene>
    <name evidence="7" type="ORF">CN491_16015</name>
</gene>
<dbReference type="CDD" id="cd17475">
    <property type="entry name" value="MFS_MT3072_like"/>
    <property type="match status" value="1"/>
</dbReference>
<dbReference type="AlphaFoldDB" id="A0A2A8LMZ3"/>